<accession>A0A7C2R0P6</accession>
<keyword evidence="1" id="KW-0732">Signal</keyword>
<feature type="signal peptide" evidence="1">
    <location>
        <begin position="1"/>
        <end position="22"/>
    </location>
</feature>
<proteinExistence type="predicted"/>
<sequence>MKSSASFLTVLALLFCFQTIFAQENEMKAKKYENPEYYVITYLKFETGKDHAAKKIIKDYFAPSGVKSDVPGPAMMLDLVTGEWDMMITWHLKEGLESLNWEMSPDDVKWGKAFQEMAGSKEKAEEINKEWDSYIQASKTQLARKWQVSN</sequence>
<comment type="caution">
    <text evidence="2">The sequence shown here is derived from an EMBL/GenBank/DDBJ whole genome shotgun (WGS) entry which is preliminary data.</text>
</comment>
<dbReference type="AlphaFoldDB" id="A0A7C2R0P6"/>
<organism evidence="2">
    <name type="scientific">Salinimicrobium catena</name>
    <dbReference type="NCBI Taxonomy" id="390640"/>
    <lineage>
        <taxon>Bacteria</taxon>
        <taxon>Pseudomonadati</taxon>
        <taxon>Bacteroidota</taxon>
        <taxon>Flavobacteriia</taxon>
        <taxon>Flavobacteriales</taxon>
        <taxon>Flavobacteriaceae</taxon>
        <taxon>Salinimicrobium</taxon>
    </lineage>
</organism>
<dbReference type="EMBL" id="DSEE01000160">
    <property type="protein sequence ID" value="HER40008.1"/>
    <property type="molecule type" value="Genomic_DNA"/>
</dbReference>
<dbReference type="Proteomes" id="UP000885753">
    <property type="component" value="Unassembled WGS sequence"/>
</dbReference>
<name>A0A7C2R0P6_9FLAO</name>
<reference evidence="2" key="1">
    <citation type="journal article" date="2020" name="mSystems">
        <title>Genome- and Community-Level Interaction Insights into Carbon Utilization and Element Cycling Functions of Hydrothermarchaeota in Hydrothermal Sediment.</title>
        <authorList>
            <person name="Zhou Z."/>
            <person name="Liu Y."/>
            <person name="Xu W."/>
            <person name="Pan J."/>
            <person name="Luo Z.H."/>
            <person name="Li M."/>
        </authorList>
    </citation>
    <scope>NUCLEOTIDE SEQUENCE [LARGE SCALE GENOMIC DNA]</scope>
    <source>
        <strain evidence="2">SpSt-1235</strain>
    </source>
</reference>
<protein>
    <recommendedName>
        <fullName evidence="3">NIPSNAP domain-containing protein</fullName>
    </recommendedName>
</protein>
<feature type="chain" id="PRO_5028069676" description="NIPSNAP domain-containing protein" evidence="1">
    <location>
        <begin position="23"/>
        <end position="150"/>
    </location>
</feature>
<gene>
    <name evidence="2" type="ORF">ENO10_02180</name>
</gene>
<evidence type="ECO:0000256" key="1">
    <source>
        <dbReference type="SAM" id="SignalP"/>
    </source>
</evidence>
<evidence type="ECO:0000313" key="2">
    <source>
        <dbReference type="EMBL" id="HER40008.1"/>
    </source>
</evidence>
<evidence type="ECO:0008006" key="3">
    <source>
        <dbReference type="Google" id="ProtNLM"/>
    </source>
</evidence>